<dbReference type="InParanoid" id="A0A194XSN2"/>
<evidence type="ECO:0000256" key="1">
    <source>
        <dbReference type="SAM" id="MobiDB-lite"/>
    </source>
</evidence>
<protein>
    <submittedName>
        <fullName evidence="2">Uncharacterized protein</fullName>
    </submittedName>
</protein>
<accession>A0A194XSN2</accession>
<organism evidence="2 3">
    <name type="scientific">Mollisia scopiformis</name>
    <name type="common">Conifer needle endophyte fungus</name>
    <name type="synonym">Phialocephala scopiformis</name>
    <dbReference type="NCBI Taxonomy" id="149040"/>
    <lineage>
        <taxon>Eukaryota</taxon>
        <taxon>Fungi</taxon>
        <taxon>Dikarya</taxon>
        <taxon>Ascomycota</taxon>
        <taxon>Pezizomycotina</taxon>
        <taxon>Leotiomycetes</taxon>
        <taxon>Helotiales</taxon>
        <taxon>Mollisiaceae</taxon>
        <taxon>Mollisia</taxon>
    </lineage>
</organism>
<sequence length="382" mass="43317">MSSPRPHDFWIQREGARNGEWHWLAADANDVAEYSGSLWRQVKRDQITASSRVELHDGVTEDALKIIISSIPSKDDDGDLPALSISDRDPESGFEELLSLAIACWKYDCAIPPTCKKFAKDFHRNWTVWYGHDFFEGASGVDVAKAINWMFIALVFEWDRIFRNTSRYVVVRYKPNDNNNNLPQDFQELVGRTRNRKMQQAYSFVQKSWMSFYDPTNEMLNKIHAHFLGKFGIQLQDPLPDDMNKQANPDILLVEMAAVVKSNEGEGPRLPQSPLVYDGPGLGIQSHGTGRQGLFAPVAASVGRDLMQKAKKAMKSGHTARKPSSSSSEDSWKKTQSLEKSMNDFRTKSLDGIPFLDKDYLKLRNKHIKPSVSAVVPKIKRQ</sequence>
<dbReference type="RefSeq" id="XP_018077506.1">
    <property type="nucleotide sequence ID" value="XM_018212716.1"/>
</dbReference>
<dbReference type="Proteomes" id="UP000070700">
    <property type="component" value="Unassembled WGS sequence"/>
</dbReference>
<evidence type="ECO:0000313" key="2">
    <source>
        <dbReference type="EMBL" id="KUJ23151.1"/>
    </source>
</evidence>
<feature type="region of interest" description="Disordered" evidence="1">
    <location>
        <begin position="309"/>
        <end position="344"/>
    </location>
</feature>
<dbReference type="AlphaFoldDB" id="A0A194XSN2"/>
<name>A0A194XSN2_MOLSC</name>
<evidence type="ECO:0000313" key="3">
    <source>
        <dbReference type="Proteomes" id="UP000070700"/>
    </source>
</evidence>
<feature type="compositionally biased region" description="Basic residues" evidence="1">
    <location>
        <begin position="309"/>
        <end position="321"/>
    </location>
</feature>
<dbReference type="OrthoDB" id="3490695at2759"/>
<proteinExistence type="predicted"/>
<dbReference type="EMBL" id="KQ947405">
    <property type="protein sequence ID" value="KUJ23151.1"/>
    <property type="molecule type" value="Genomic_DNA"/>
</dbReference>
<keyword evidence="3" id="KW-1185">Reference proteome</keyword>
<gene>
    <name evidence="2" type="ORF">LY89DRAFT_663614</name>
</gene>
<dbReference type="KEGG" id="psco:LY89DRAFT_663614"/>
<dbReference type="GeneID" id="28822442"/>
<feature type="compositionally biased region" description="Basic and acidic residues" evidence="1">
    <location>
        <begin position="330"/>
        <end position="344"/>
    </location>
</feature>
<reference evidence="2 3" key="1">
    <citation type="submission" date="2015-10" db="EMBL/GenBank/DDBJ databases">
        <title>Full genome of DAOMC 229536 Phialocephala scopiformis, a fungal endophyte of spruce producing the potent anti-insectan compound rugulosin.</title>
        <authorList>
            <consortium name="DOE Joint Genome Institute"/>
            <person name="Walker A.K."/>
            <person name="Frasz S.L."/>
            <person name="Seifert K.A."/>
            <person name="Miller J.D."/>
            <person name="Mondo S.J."/>
            <person name="Labutti K."/>
            <person name="Lipzen A."/>
            <person name="Dockter R."/>
            <person name="Kennedy M."/>
            <person name="Grigoriev I.V."/>
            <person name="Spatafora J.W."/>
        </authorList>
    </citation>
    <scope>NUCLEOTIDE SEQUENCE [LARGE SCALE GENOMIC DNA]</scope>
    <source>
        <strain evidence="2 3">CBS 120377</strain>
    </source>
</reference>